<protein>
    <recommendedName>
        <fullName evidence="6">Endonuclease V</fullName>
        <ecNumber evidence="6">3.1.21.7</ecNumber>
    </recommendedName>
    <alternativeName>
        <fullName evidence="6">Deoxyinosine 3'endonuclease</fullName>
    </alternativeName>
    <alternativeName>
        <fullName evidence="6">Deoxyribonuclease V</fullName>
        <shortName evidence="6">DNase V</shortName>
    </alternativeName>
</protein>
<keyword evidence="4 6" id="KW-0255">Endonuclease</keyword>
<dbReference type="PANTHER" id="PTHR28511">
    <property type="entry name" value="ENDONUCLEASE V"/>
    <property type="match status" value="1"/>
</dbReference>
<comment type="subcellular location">
    <subcellularLocation>
        <location evidence="1 6">Cytoplasm</location>
    </subcellularLocation>
</comment>
<dbReference type="CDD" id="cd06559">
    <property type="entry name" value="Endonuclease_V"/>
    <property type="match status" value="1"/>
</dbReference>
<evidence type="ECO:0000313" key="7">
    <source>
        <dbReference type="EMBL" id="MDF2954259.1"/>
    </source>
</evidence>
<reference evidence="7" key="1">
    <citation type="submission" date="2022-11" db="EMBL/GenBank/DDBJ databases">
        <title>Candidatus Alkanophaga archaea from heated hydrothermal vent sediment oxidize petroleum alkanes.</title>
        <authorList>
            <person name="Zehnle H."/>
            <person name="Laso-Perez R."/>
            <person name="Lipp J."/>
            <person name="Teske A."/>
            <person name="Wegener G."/>
        </authorList>
    </citation>
    <scope>NUCLEOTIDE SEQUENCE</scope>
    <source>
        <strain evidence="7">MCA70</strain>
    </source>
</reference>
<organism evidence="7 8">
    <name type="scientific">Candidatus Thermodesulfobacterium syntrophicum</name>
    <dbReference type="NCBI Taxonomy" id="3060442"/>
    <lineage>
        <taxon>Bacteria</taxon>
        <taxon>Pseudomonadati</taxon>
        <taxon>Thermodesulfobacteriota</taxon>
        <taxon>Thermodesulfobacteria</taxon>
        <taxon>Thermodesulfobacteriales</taxon>
        <taxon>Thermodesulfobacteriaceae</taxon>
        <taxon>Thermodesulfobacterium</taxon>
    </lineage>
</organism>
<comment type="similarity">
    <text evidence="6">Belongs to the endonuclease V family.</text>
</comment>
<sequence length="218" mass="24619">MNLPKLEKIQSDCAKRIIKRDVLRKIETVGGIDVTFKSPKENPTIAWVCIVVVNLETLRPVYQKIIEDMVNFPYIPTFLAFRELPIMLKLYKLLEIKPDVIFIDGQGISHPRGCGIASHFGVETGAVTVGVAKKKLCGNYMPLSEKRGSYSYLIYNNEVVGAVLRTKDKVKPIYVSIGHKIGLKTAIKLVLKTSIYRIPEPLRLAHNLLQKIRKTSFL</sequence>
<evidence type="ECO:0000256" key="6">
    <source>
        <dbReference type="HAMAP-Rule" id="MF_00801"/>
    </source>
</evidence>
<keyword evidence="2 6" id="KW-0963">Cytoplasm</keyword>
<dbReference type="AlphaFoldDB" id="A0AAE3P6A8"/>
<dbReference type="Gene3D" id="3.30.2170.10">
    <property type="entry name" value="archaeoglobus fulgidus dsm 4304 superfamily"/>
    <property type="match status" value="1"/>
</dbReference>
<feature type="site" description="Interaction with target DNA" evidence="6">
    <location>
        <position position="74"/>
    </location>
</feature>
<name>A0AAE3P6A8_9BACT</name>
<dbReference type="GO" id="GO:0043737">
    <property type="term" value="F:deoxyribonuclease V activity"/>
    <property type="evidence" value="ECO:0007669"/>
    <property type="project" value="UniProtKB-UniRule"/>
</dbReference>
<dbReference type="NCBIfam" id="NF008629">
    <property type="entry name" value="PRK11617.1"/>
    <property type="match status" value="1"/>
</dbReference>
<dbReference type="GO" id="GO:0016891">
    <property type="term" value="F:RNA endonuclease activity producing 5'-phosphomonoesters, hydrolytic mechanism"/>
    <property type="evidence" value="ECO:0007669"/>
    <property type="project" value="TreeGrafter"/>
</dbReference>
<dbReference type="GO" id="GO:0005737">
    <property type="term" value="C:cytoplasm"/>
    <property type="evidence" value="ECO:0007669"/>
    <property type="project" value="UniProtKB-SubCell"/>
</dbReference>
<dbReference type="HAMAP" id="MF_00801">
    <property type="entry name" value="Endonuclease_5"/>
    <property type="match status" value="1"/>
</dbReference>
<proteinExistence type="inferred from homology"/>
<dbReference type="PANTHER" id="PTHR28511:SF1">
    <property type="entry name" value="ENDONUCLEASE V"/>
    <property type="match status" value="1"/>
</dbReference>
<keyword evidence="6" id="KW-0460">Magnesium</keyword>
<comment type="catalytic activity">
    <reaction evidence="6">
        <text>Endonucleolytic cleavage at apurinic or apyrimidinic sites to products with a 5'-phosphate.</text>
        <dbReference type="EC" id="3.1.21.7"/>
    </reaction>
</comment>
<keyword evidence="6" id="KW-0234">DNA repair</keyword>
<feature type="binding site" evidence="6">
    <location>
        <position position="33"/>
    </location>
    <ligand>
        <name>Mg(2+)</name>
        <dbReference type="ChEBI" id="CHEBI:18420"/>
    </ligand>
</feature>
<accession>A0AAE3P6A8</accession>
<keyword evidence="6" id="KW-0227">DNA damage</keyword>
<dbReference type="GO" id="GO:0006281">
    <property type="term" value="P:DNA repair"/>
    <property type="evidence" value="ECO:0007669"/>
    <property type="project" value="UniProtKB-UniRule"/>
</dbReference>
<keyword evidence="6" id="KW-0479">Metal-binding</keyword>
<evidence type="ECO:0000313" key="8">
    <source>
        <dbReference type="Proteomes" id="UP001144110"/>
    </source>
</evidence>
<evidence type="ECO:0000256" key="2">
    <source>
        <dbReference type="ARBA" id="ARBA00022490"/>
    </source>
</evidence>
<gene>
    <name evidence="6" type="primary">nfi</name>
    <name evidence="7" type="ORF">OD816_001504</name>
</gene>
<comment type="cofactor">
    <cofactor evidence="6">
        <name>Mg(2+)</name>
        <dbReference type="ChEBI" id="CHEBI:18420"/>
    </cofactor>
</comment>
<dbReference type="EC" id="3.1.21.7" evidence="6"/>
<evidence type="ECO:0000256" key="4">
    <source>
        <dbReference type="ARBA" id="ARBA00022759"/>
    </source>
</evidence>
<feature type="binding site" evidence="6">
    <location>
        <position position="104"/>
    </location>
    <ligand>
        <name>Mg(2+)</name>
        <dbReference type="ChEBI" id="CHEBI:18420"/>
    </ligand>
</feature>
<dbReference type="EMBL" id="JAPHEG010000008">
    <property type="protein sequence ID" value="MDF2954259.1"/>
    <property type="molecule type" value="Genomic_DNA"/>
</dbReference>
<keyword evidence="5 6" id="KW-0378">Hydrolase</keyword>
<evidence type="ECO:0000256" key="3">
    <source>
        <dbReference type="ARBA" id="ARBA00022722"/>
    </source>
</evidence>
<dbReference type="Pfam" id="PF04493">
    <property type="entry name" value="Endonuclease_5"/>
    <property type="match status" value="1"/>
</dbReference>
<dbReference type="InterPro" id="IPR007581">
    <property type="entry name" value="Endonuclease-V"/>
</dbReference>
<comment type="function">
    <text evidence="6">DNA repair enzyme involved in the repair of deaminated bases. Selectively cleaves double-stranded DNA at the second phosphodiester bond 3' to a deoxyinosine leaving behind the intact lesion on the nicked DNA.</text>
</comment>
<dbReference type="Proteomes" id="UP001144110">
    <property type="component" value="Unassembled WGS sequence"/>
</dbReference>
<evidence type="ECO:0000256" key="5">
    <source>
        <dbReference type="ARBA" id="ARBA00022801"/>
    </source>
</evidence>
<evidence type="ECO:0000256" key="1">
    <source>
        <dbReference type="ARBA" id="ARBA00004496"/>
    </source>
</evidence>
<keyword evidence="3 6" id="KW-0540">Nuclease</keyword>
<comment type="caution">
    <text evidence="7">The sequence shown here is derived from an EMBL/GenBank/DDBJ whole genome shotgun (WGS) entry which is preliminary data.</text>
</comment>
<dbReference type="GO" id="GO:0003727">
    <property type="term" value="F:single-stranded RNA binding"/>
    <property type="evidence" value="ECO:0007669"/>
    <property type="project" value="TreeGrafter"/>
</dbReference>
<dbReference type="GO" id="GO:0000287">
    <property type="term" value="F:magnesium ion binding"/>
    <property type="evidence" value="ECO:0007669"/>
    <property type="project" value="UniProtKB-UniRule"/>
</dbReference>